<proteinExistence type="predicted"/>
<protein>
    <submittedName>
        <fullName evidence="1">Uncharacterized protein</fullName>
    </submittedName>
</protein>
<reference evidence="1" key="1">
    <citation type="journal article" date="2020" name="Stud. Mycol.">
        <title>101 Dothideomycetes genomes: a test case for predicting lifestyles and emergence of pathogens.</title>
        <authorList>
            <person name="Haridas S."/>
            <person name="Albert R."/>
            <person name="Binder M."/>
            <person name="Bloem J."/>
            <person name="Labutti K."/>
            <person name="Salamov A."/>
            <person name="Andreopoulos B."/>
            <person name="Baker S."/>
            <person name="Barry K."/>
            <person name="Bills G."/>
            <person name="Bluhm B."/>
            <person name="Cannon C."/>
            <person name="Castanera R."/>
            <person name="Culley D."/>
            <person name="Daum C."/>
            <person name="Ezra D."/>
            <person name="Gonzalez J."/>
            <person name="Henrissat B."/>
            <person name="Kuo A."/>
            <person name="Liang C."/>
            <person name="Lipzen A."/>
            <person name="Lutzoni F."/>
            <person name="Magnuson J."/>
            <person name="Mondo S."/>
            <person name="Nolan M."/>
            <person name="Ohm R."/>
            <person name="Pangilinan J."/>
            <person name="Park H.-J."/>
            <person name="Ramirez L."/>
            <person name="Alfaro M."/>
            <person name="Sun H."/>
            <person name="Tritt A."/>
            <person name="Yoshinaga Y."/>
            <person name="Zwiers L.-H."/>
            <person name="Turgeon B."/>
            <person name="Goodwin S."/>
            <person name="Spatafora J."/>
            <person name="Crous P."/>
            <person name="Grigoriev I."/>
        </authorList>
    </citation>
    <scope>NUCLEOTIDE SEQUENCE</scope>
    <source>
        <strain evidence="1">ATCC 200398</strain>
    </source>
</reference>
<organism evidence="1 2">
    <name type="scientific">Lindgomyces ingoldianus</name>
    <dbReference type="NCBI Taxonomy" id="673940"/>
    <lineage>
        <taxon>Eukaryota</taxon>
        <taxon>Fungi</taxon>
        <taxon>Dikarya</taxon>
        <taxon>Ascomycota</taxon>
        <taxon>Pezizomycotina</taxon>
        <taxon>Dothideomycetes</taxon>
        <taxon>Pleosporomycetidae</taxon>
        <taxon>Pleosporales</taxon>
        <taxon>Lindgomycetaceae</taxon>
        <taxon>Lindgomyces</taxon>
    </lineage>
</organism>
<keyword evidence="2" id="KW-1185">Reference proteome</keyword>
<evidence type="ECO:0000313" key="1">
    <source>
        <dbReference type="EMBL" id="KAF2473566.1"/>
    </source>
</evidence>
<sequence length="505" mass="57198">MHALAGETKDEFSLIMSFQNHQNRHAEPDLRIISVNLCILSHSTIFNHLFRSAVVDRAPYVRSRGTVTGSSFDARVTTVRDCGSNEEEGNAKGRENHFQEMKGIDRSLLVGSLDAVKAKYISSAPHPVAPISTPNIRRLGHVPRSTCRVSHSDTRHVVLFPFSWDQGTLNDPNTLSPACFGYRLAWFGSDSLVGESLIRFRPMCLRNGISHNTTILSFDEALGIVTRIGLQDYLYFFGRNRGGITWDFLPTGPGLFVTHAFHFRPQTRLLCLVSSDNIIFRKELGQNRAFAQPALTISSGRLSSQRPFRRGGFSSMWLCPHFRNITASLHSEFQTTSPRSFERDPYFPSARFTTVHVQTKQRKLNWWLVCVFQFAHSIIALSRWMIIPPKMGMIRFLIHFKRQILAHVSATLLAPIPLFEESAKRDKMMQILIYLCIPVAAVGDFALANLVHKAMCLSYLMQASPAEHIAPSDIFAGMKHHPHLSALIRKFRCWRIPVHSLTYVL</sequence>
<accession>A0ACB6R318</accession>
<name>A0ACB6R318_9PLEO</name>
<evidence type="ECO:0000313" key="2">
    <source>
        <dbReference type="Proteomes" id="UP000799755"/>
    </source>
</evidence>
<comment type="caution">
    <text evidence="1">The sequence shown here is derived from an EMBL/GenBank/DDBJ whole genome shotgun (WGS) entry which is preliminary data.</text>
</comment>
<dbReference type="Proteomes" id="UP000799755">
    <property type="component" value="Unassembled WGS sequence"/>
</dbReference>
<gene>
    <name evidence="1" type="ORF">BDR25DRAFT_352060</name>
</gene>
<dbReference type="EMBL" id="MU003499">
    <property type="protein sequence ID" value="KAF2473566.1"/>
    <property type="molecule type" value="Genomic_DNA"/>
</dbReference>